<dbReference type="EMBL" id="MVHZ01000026">
    <property type="protein sequence ID" value="ORA97987.1"/>
    <property type="molecule type" value="Genomic_DNA"/>
</dbReference>
<dbReference type="RefSeq" id="WP_083027713.1">
    <property type="nucleotide sequence ID" value="NZ_AP022589.1"/>
</dbReference>
<keyword evidence="6" id="KW-1185">Reference proteome</keyword>
<feature type="compositionally biased region" description="Low complexity" evidence="2">
    <location>
        <begin position="444"/>
        <end position="453"/>
    </location>
</feature>
<dbReference type="GO" id="GO:0052572">
    <property type="term" value="P:response to host immune response"/>
    <property type="evidence" value="ECO:0007669"/>
    <property type="project" value="TreeGrafter"/>
</dbReference>
<evidence type="ECO:0000259" key="4">
    <source>
        <dbReference type="Pfam" id="PF00823"/>
    </source>
</evidence>
<feature type="transmembrane region" description="Helical" evidence="3">
    <location>
        <begin position="246"/>
        <end position="265"/>
    </location>
</feature>
<dbReference type="PANTHER" id="PTHR46766:SF1">
    <property type="entry name" value="GLUTAMINE-RICH PROTEIN 2"/>
    <property type="match status" value="1"/>
</dbReference>
<evidence type="ECO:0000313" key="6">
    <source>
        <dbReference type="Proteomes" id="UP000192320"/>
    </source>
</evidence>
<name>A0AA91RKT6_9MYCO</name>
<evidence type="ECO:0000256" key="3">
    <source>
        <dbReference type="SAM" id="Phobius"/>
    </source>
</evidence>
<dbReference type="SUPFAM" id="SSF140459">
    <property type="entry name" value="PE/PPE dimer-like"/>
    <property type="match status" value="1"/>
</dbReference>
<feature type="transmembrane region" description="Helical" evidence="3">
    <location>
        <begin position="272"/>
        <end position="295"/>
    </location>
</feature>
<keyword evidence="3" id="KW-0812">Transmembrane</keyword>
<evidence type="ECO:0000313" key="5">
    <source>
        <dbReference type="EMBL" id="ORA97987.1"/>
    </source>
</evidence>
<proteinExistence type="inferred from homology"/>
<keyword evidence="3" id="KW-1133">Transmembrane helix</keyword>
<feature type="region of interest" description="Disordered" evidence="2">
    <location>
        <begin position="332"/>
        <end position="363"/>
    </location>
</feature>
<reference evidence="5 6" key="1">
    <citation type="submission" date="2017-02" db="EMBL/GenBank/DDBJ databases">
        <title>The new phylogeny of genus Mycobacterium.</title>
        <authorList>
            <person name="Tortoli E."/>
            <person name="Trovato A."/>
            <person name="Cirillo D.M."/>
        </authorList>
    </citation>
    <scope>NUCLEOTIDE SEQUENCE [LARGE SCALE GENOMIC DNA]</scope>
    <source>
        <strain evidence="5 6">DSM 45633</strain>
    </source>
</reference>
<accession>A0AA91RKT6</accession>
<dbReference type="InterPro" id="IPR038332">
    <property type="entry name" value="PPE_sf"/>
</dbReference>
<dbReference type="Proteomes" id="UP000192320">
    <property type="component" value="Unassembled WGS sequence"/>
</dbReference>
<dbReference type="AlphaFoldDB" id="A0AA91RKT6"/>
<feature type="domain" description="PPE" evidence="4">
    <location>
        <begin position="6"/>
        <end position="163"/>
    </location>
</feature>
<sequence length="503" mass="51879">MTGVLWFASPPEVHSARLSIGPGAGPMLAAAAEWNALAARYDEAASELLQILVTVHTGTWQGPAARRYVAAHHRYLGWLDDVARASALTGSRLELTVNAYTLALSEMPTLAELALNHSTHTLLVATNFFGINTVPIAANEADYQRMWIQAATAMSVYDGVTRAMQVGTPKLPAVPSTLTVDPLRADALANSARGATALSNGDSGLAELIDGILRILIPAPVFEVIEALGNLSLGEVLTLLVTNPTAAITVLTPLFAALGALAGYVSISLTLFALQIGSALFLFAPALAIPLAVALSDPSRWSPLIDGSAPELPSSPVQPPRAALTAVAHPLAQSHGPQSVGSPSSAAPAATYDAPPPSAGAGPVGPPIYAVAAARLDPPHPPIAKEGGGAQEPYAAASAVRPPAVARTAAARARRRRRRRDLAGGERMRAYAFLEDQAHSPEPAAAADKVAAATLPTDRGSGARGRNRATAPSSARGCVLVDTPVDDEAALSRPLLPGSWPTH</sequence>
<dbReference type="InterPro" id="IPR000030">
    <property type="entry name" value="PPE_dom"/>
</dbReference>
<evidence type="ECO:0000256" key="1">
    <source>
        <dbReference type="ARBA" id="ARBA00010652"/>
    </source>
</evidence>
<comment type="similarity">
    <text evidence="1">Belongs to the mycobacterial PPE family.</text>
</comment>
<dbReference type="Pfam" id="PF00823">
    <property type="entry name" value="PPE"/>
    <property type="match status" value="1"/>
</dbReference>
<evidence type="ECO:0000256" key="2">
    <source>
        <dbReference type="SAM" id="MobiDB-lite"/>
    </source>
</evidence>
<comment type="caution">
    <text evidence="5">The sequence shown here is derived from an EMBL/GenBank/DDBJ whole genome shotgun (WGS) entry which is preliminary data.</text>
</comment>
<feature type="region of interest" description="Disordered" evidence="2">
    <location>
        <begin position="433"/>
        <end position="480"/>
    </location>
</feature>
<organism evidence="5 6">
    <name type="scientific">Mycolicibacter minnesotensis</name>
    <dbReference type="NCBI Taxonomy" id="1118379"/>
    <lineage>
        <taxon>Bacteria</taxon>
        <taxon>Bacillati</taxon>
        <taxon>Actinomycetota</taxon>
        <taxon>Actinomycetes</taxon>
        <taxon>Mycobacteriales</taxon>
        <taxon>Mycobacteriaceae</taxon>
        <taxon>Mycolicibacter</taxon>
    </lineage>
</organism>
<keyword evidence="3" id="KW-0472">Membrane</keyword>
<feature type="region of interest" description="Disordered" evidence="2">
    <location>
        <begin position="379"/>
        <end position="401"/>
    </location>
</feature>
<feature type="compositionally biased region" description="Low complexity" evidence="2">
    <location>
        <begin position="337"/>
        <end position="353"/>
    </location>
</feature>
<dbReference type="PANTHER" id="PTHR46766">
    <property type="entry name" value="GLUTAMINE-RICH PROTEIN 2"/>
    <property type="match status" value="1"/>
</dbReference>
<protein>
    <recommendedName>
        <fullName evidence="4">PPE domain-containing protein</fullName>
    </recommendedName>
</protein>
<dbReference type="Gene3D" id="1.20.1260.20">
    <property type="entry name" value="PPE superfamily"/>
    <property type="match status" value="1"/>
</dbReference>
<gene>
    <name evidence="5" type="ORF">BST33_17660</name>
</gene>